<dbReference type="GO" id="GO:0019887">
    <property type="term" value="F:protein kinase regulator activity"/>
    <property type="evidence" value="ECO:0007669"/>
    <property type="project" value="TreeGrafter"/>
</dbReference>
<evidence type="ECO:0000313" key="2">
    <source>
        <dbReference type="EMBL" id="CBY42731.1"/>
    </source>
</evidence>
<reference evidence="2" key="1">
    <citation type="journal article" date="2010" name="Science">
        <title>Plasticity of animal genome architecture unmasked by rapid evolution of a pelagic tunicate.</title>
        <authorList>
            <person name="Denoeud F."/>
            <person name="Henriet S."/>
            <person name="Mungpakdee S."/>
            <person name="Aury J.M."/>
            <person name="Da Silva C."/>
            <person name="Brinkmann H."/>
            <person name="Mikhaleva J."/>
            <person name="Olsen L.C."/>
            <person name="Jubin C."/>
            <person name="Canestro C."/>
            <person name="Bouquet J.M."/>
            <person name="Danks G."/>
            <person name="Poulain J."/>
            <person name="Campsteijn C."/>
            <person name="Adamski M."/>
            <person name="Cross I."/>
            <person name="Yadetie F."/>
            <person name="Muffato M."/>
            <person name="Louis A."/>
            <person name="Butcher S."/>
            <person name="Tsagkogeorga G."/>
            <person name="Konrad A."/>
            <person name="Singh S."/>
            <person name="Jensen M.F."/>
            <person name="Cong E.H."/>
            <person name="Eikeseth-Otteraa H."/>
            <person name="Noel B."/>
            <person name="Anthouard V."/>
            <person name="Porcel B.M."/>
            <person name="Kachouri-Lafond R."/>
            <person name="Nishino A."/>
            <person name="Ugolini M."/>
            <person name="Chourrout P."/>
            <person name="Nishida H."/>
            <person name="Aasland R."/>
            <person name="Huzurbazar S."/>
            <person name="Westhof E."/>
            <person name="Delsuc F."/>
            <person name="Lehrach H."/>
            <person name="Reinhardt R."/>
            <person name="Weissenbach J."/>
            <person name="Roy S.W."/>
            <person name="Artiguenave F."/>
            <person name="Postlethwait J.H."/>
            <person name="Manak J.R."/>
            <person name="Thompson E.M."/>
            <person name="Jaillon O."/>
            <person name="Du Pasquier L."/>
            <person name="Boudinot P."/>
            <person name="Liberles D.A."/>
            <person name="Volff J.N."/>
            <person name="Philippe H."/>
            <person name="Lenhard B."/>
            <person name="Roest Crollius H."/>
            <person name="Wincker P."/>
            <person name="Chourrout D."/>
        </authorList>
    </citation>
    <scope>NUCLEOTIDE SEQUENCE [LARGE SCALE GENOMIC DNA]</scope>
</reference>
<dbReference type="PROSITE" id="PS50297">
    <property type="entry name" value="ANK_REP_REGION"/>
    <property type="match status" value="3"/>
</dbReference>
<dbReference type="InterPro" id="IPR052771">
    <property type="entry name" value="Neurotrophin_sig_adaptor"/>
</dbReference>
<dbReference type="InterPro" id="IPR002110">
    <property type="entry name" value="Ankyrin_rpt"/>
</dbReference>
<feature type="repeat" description="ANK" evidence="1">
    <location>
        <begin position="48"/>
        <end position="80"/>
    </location>
</feature>
<gene>
    <name evidence="2" type="ORF">GSOID_T00026452001</name>
</gene>
<dbReference type="Pfam" id="PF12796">
    <property type="entry name" value="Ank_2"/>
    <property type="match status" value="2"/>
</dbReference>
<dbReference type="SUPFAM" id="SSF48403">
    <property type="entry name" value="Ankyrin repeat"/>
    <property type="match status" value="1"/>
</dbReference>
<dbReference type="InterPro" id="IPR036770">
    <property type="entry name" value="Ankyrin_rpt-contain_sf"/>
</dbReference>
<dbReference type="PROSITE" id="PS50088">
    <property type="entry name" value="ANK_REPEAT"/>
    <property type="match status" value="3"/>
</dbReference>
<dbReference type="Gene3D" id="1.25.40.20">
    <property type="entry name" value="Ankyrin repeat-containing domain"/>
    <property type="match status" value="2"/>
</dbReference>
<protein>
    <submittedName>
        <fullName evidence="2">Uncharacterized protein</fullName>
    </submittedName>
</protein>
<evidence type="ECO:0000256" key="1">
    <source>
        <dbReference type="PROSITE-ProRule" id="PRU00023"/>
    </source>
</evidence>
<dbReference type="PANTHER" id="PTHR24116:SF0">
    <property type="entry name" value="KINASE D-INTERACTING SUBSTRATE OF 220 KDA"/>
    <property type="match status" value="1"/>
</dbReference>
<dbReference type="PANTHER" id="PTHR24116">
    <property type="entry name" value="KINASE D-INTERACTING SUBSTRATE OF 220 KDA"/>
    <property type="match status" value="1"/>
</dbReference>
<keyword evidence="1" id="KW-0040">ANK repeat</keyword>
<dbReference type="Pfam" id="PF00023">
    <property type="entry name" value="Ank"/>
    <property type="match status" value="1"/>
</dbReference>
<accession>E4Z4V3</accession>
<feature type="repeat" description="ANK" evidence="1">
    <location>
        <begin position="160"/>
        <end position="186"/>
    </location>
</feature>
<dbReference type="GO" id="GO:0030165">
    <property type="term" value="F:PDZ domain binding"/>
    <property type="evidence" value="ECO:0007669"/>
    <property type="project" value="TreeGrafter"/>
</dbReference>
<sequence>MGVKNTGFDLTSVKTTNSTIFLRIEQGKLDEVKVLAKEEESLLGVNEEGQTPLHYAIECQQNEIALALLKLGPEVNTVDRSQWTPLISASKFGNIEVVRELLEHGAKQKSKDDEICEMGEWSAITWAAYRGHGKVLDALLEKPGTRGDPNFNGLDHGASYGVTPLLWAAGRGHLEAVEVLLTDGIG</sequence>
<dbReference type="EMBL" id="FN657446">
    <property type="protein sequence ID" value="CBY42731.1"/>
    <property type="molecule type" value="Genomic_DNA"/>
</dbReference>
<feature type="non-terminal residue" evidence="2">
    <location>
        <position position="186"/>
    </location>
</feature>
<dbReference type="AlphaFoldDB" id="E4Z4V3"/>
<feature type="repeat" description="ANK" evidence="1">
    <location>
        <begin position="81"/>
        <end position="113"/>
    </location>
</feature>
<dbReference type="SMART" id="SM00248">
    <property type="entry name" value="ANK"/>
    <property type="match status" value="4"/>
</dbReference>
<organism evidence="2">
    <name type="scientific">Oikopleura dioica</name>
    <name type="common">Tunicate</name>
    <dbReference type="NCBI Taxonomy" id="34765"/>
    <lineage>
        <taxon>Eukaryota</taxon>
        <taxon>Metazoa</taxon>
        <taxon>Chordata</taxon>
        <taxon>Tunicata</taxon>
        <taxon>Appendicularia</taxon>
        <taxon>Copelata</taxon>
        <taxon>Oikopleuridae</taxon>
        <taxon>Oikopleura</taxon>
    </lineage>
</organism>
<name>E4Z4V3_OIKDI</name>
<proteinExistence type="predicted"/>
<dbReference type="Proteomes" id="UP000011014">
    <property type="component" value="Unassembled WGS sequence"/>
</dbReference>